<evidence type="ECO:0000313" key="1">
    <source>
        <dbReference type="EMBL" id="PDO10920.1"/>
    </source>
</evidence>
<dbReference type="Proteomes" id="UP000243688">
    <property type="component" value="Unassembled WGS sequence"/>
</dbReference>
<organism evidence="1 2">
    <name type="scientific">Candidatus Reconcilbacillus cellulovorans</name>
    <dbReference type="NCBI Taxonomy" id="1906605"/>
    <lineage>
        <taxon>Bacteria</taxon>
        <taxon>Bacillati</taxon>
        <taxon>Bacillota</taxon>
        <taxon>Bacilli</taxon>
        <taxon>Bacillales</taxon>
        <taxon>Paenibacillaceae</taxon>
        <taxon>Candidatus Reconcilbacillus</taxon>
    </lineage>
</organism>
<protein>
    <submittedName>
        <fullName evidence="1">Uncharacterized protein</fullName>
    </submittedName>
</protein>
<proteinExistence type="predicted"/>
<accession>A0A2A6E1A3</accession>
<gene>
    <name evidence="1" type="ORF">BLM47_04390</name>
</gene>
<name>A0A2A6E1A3_9BACL</name>
<reference evidence="1 2" key="1">
    <citation type="submission" date="2016-12" db="EMBL/GenBank/DDBJ databases">
        <title>Candidatus Reconcilibacillus cellulovorans genome.</title>
        <authorList>
            <person name="Kolinko S."/>
            <person name="Wu Y.-W."/>
            <person name="Tachea F."/>
            <person name="Denzel E."/>
            <person name="Hiras J."/>
            <person name="Baecker N."/>
            <person name="Chan L.J."/>
            <person name="Eichorst S.A."/>
            <person name="Frey D."/>
            <person name="Adams P.D."/>
            <person name="Pray T."/>
            <person name="Tanjore D."/>
            <person name="Petzold C.J."/>
            <person name="Gladden J.M."/>
            <person name="Simmons B.A."/>
            <person name="Singer S.W."/>
        </authorList>
    </citation>
    <scope>NUCLEOTIDE SEQUENCE [LARGE SCALE GENOMIC DNA]</scope>
    <source>
        <strain evidence="1">JTherm</strain>
    </source>
</reference>
<dbReference type="AlphaFoldDB" id="A0A2A6E1A3"/>
<evidence type="ECO:0000313" key="2">
    <source>
        <dbReference type="Proteomes" id="UP000243688"/>
    </source>
</evidence>
<sequence>MYDSLVLIGIDPTAEHILQRFIRQERRHPLVFRCEELRIWDPYGSLARSIVSALTRYPTIREIWILGCNDYICHHHSIPLKTKDSTADVVSYLISHQSGLPAERWLNVSTDPTAAVLETADLLRNHPLLPEGVSVMVAFIEVKDGG</sequence>
<comment type="caution">
    <text evidence="1">The sequence shown here is derived from an EMBL/GenBank/DDBJ whole genome shotgun (WGS) entry which is preliminary data.</text>
</comment>
<dbReference type="EMBL" id="MOXJ01000007">
    <property type="protein sequence ID" value="PDO10920.1"/>
    <property type="molecule type" value="Genomic_DNA"/>
</dbReference>